<dbReference type="NCBIfam" id="TIGR02432">
    <property type="entry name" value="lysidine_TilS_N"/>
    <property type="match status" value="1"/>
</dbReference>
<evidence type="ECO:0000256" key="4">
    <source>
        <dbReference type="ARBA" id="ARBA00022694"/>
    </source>
</evidence>
<evidence type="ECO:0000256" key="1">
    <source>
        <dbReference type="ARBA" id="ARBA00004496"/>
    </source>
</evidence>
<dbReference type="Gene3D" id="3.40.50.620">
    <property type="entry name" value="HUPs"/>
    <property type="match status" value="1"/>
</dbReference>
<evidence type="ECO:0000256" key="8">
    <source>
        <dbReference type="HAMAP-Rule" id="MF_01161"/>
    </source>
</evidence>
<dbReference type="GO" id="GO:0005737">
    <property type="term" value="C:cytoplasm"/>
    <property type="evidence" value="ECO:0007669"/>
    <property type="project" value="UniProtKB-SubCell"/>
</dbReference>
<comment type="caution">
    <text evidence="10">The sequence shown here is derived from an EMBL/GenBank/DDBJ whole genome shotgun (WGS) entry which is preliminary data.</text>
</comment>
<comment type="function">
    <text evidence="8">Ligates lysine onto the cytidine present at position 34 of the AUA codon-specific tRNA(Ile) that contains the anticodon CAU, in an ATP-dependent manner. Cytidine is converted to lysidine, thus changing the amino acid specificity of the tRNA from methionine to isoleucine.</text>
</comment>
<evidence type="ECO:0000256" key="6">
    <source>
        <dbReference type="ARBA" id="ARBA00022840"/>
    </source>
</evidence>
<protein>
    <recommendedName>
        <fullName evidence="8">tRNA(Ile)-lysidine synthase</fullName>
        <ecNumber evidence="8">6.3.4.19</ecNumber>
    </recommendedName>
    <alternativeName>
        <fullName evidence="8">tRNA(Ile)-2-lysyl-cytidine synthase</fullName>
    </alternativeName>
    <alternativeName>
        <fullName evidence="8">tRNA(Ile)-lysidine synthetase</fullName>
    </alternativeName>
</protein>
<dbReference type="HAMAP" id="MF_01161">
    <property type="entry name" value="tRNA_Ile_lys_synt"/>
    <property type="match status" value="1"/>
</dbReference>
<evidence type="ECO:0000313" key="10">
    <source>
        <dbReference type="EMBL" id="OGC19847.1"/>
    </source>
</evidence>
<dbReference type="Pfam" id="PF01171">
    <property type="entry name" value="ATP_bind_3"/>
    <property type="match status" value="1"/>
</dbReference>
<dbReference type="Proteomes" id="UP000178417">
    <property type="component" value="Unassembled WGS sequence"/>
</dbReference>
<dbReference type="InterPro" id="IPR014729">
    <property type="entry name" value="Rossmann-like_a/b/a_fold"/>
</dbReference>
<evidence type="ECO:0000313" key="11">
    <source>
        <dbReference type="Proteomes" id="UP000178417"/>
    </source>
</evidence>
<reference evidence="10 11" key="1">
    <citation type="journal article" date="2016" name="Nat. Commun.">
        <title>Thousands of microbial genomes shed light on interconnected biogeochemical processes in an aquifer system.</title>
        <authorList>
            <person name="Anantharaman K."/>
            <person name="Brown C.T."/>
            <person name="Hug L.A."/>
            <person name="Sharon I."/>
            <person name="Castelle C.J."/>
            <person name="Probst A.J."/>
            <person name="Thomas B.C."/>
            <person name="Singh A."/>
            <person name="Wilkins M.J."/>
            <person name="Karaoz U."/>
            <person name="Brodie E.L."/>
            <person name="Williams K.H."/>
            <person name="Hubbard S.S."/>
            <person name="Banfield J.F."/>
        </authorList>
    </citation>
    <scope>NUCLEOTIDE SEQUENCE [LARGE SCALE GENOMIC DNA]</scope>
</reference>
<dbReference type="GO" id="GO:0005524">
    <property type="term" value="F:ATP binding"/>
    <property type="evidence" value="ECO:0007669"/>
    <property type="project" value="UniProtKB-UniRule"/>
</dbReference>
<evidence type="ECO:0000256" key="3">
    <source>
        <dbReference type="ARBA" id="ARBA00022598"/>
    </source>
</evidence>
<keyword evidence="6 8" id="KW-0067">ATP-binding</keyword>
<comment type="subcellular location">
    <subcellularLocation>
        <location evidence="1 8">Cytoplasm</location>
    </subcellularLocation>
</comment>
<dbReference type="GO" id="GO:0032267">
    <property type="term" value="F:tRNA(Ile)-lysidine synthase activity"/>
    <property type="evidence" value="ECO:0007669"/>
    <property type="project" value="UniProtKB-EC"/>
</dbReference>
<keyword evidence="5 8" id="KW-0547">Nucleotide-binding</keyword>
<name>A0A1F4SHH9_UNCSA</name>
<proteinExistence type="inferred from homology"/>
<dbReference type="Pfam" id="PF11734">
    <property type="entry name" value="TilS_C"/>
    <property type="match status" value="1"/>
</dbReference>
<dbReference type="GO" id="GO:0006400">
    <property type="term" value="P:tRNA modification"/>
    <property type="evidence" value="ECO:0007669"/>
    <property type="project" value="UniProtKB-UniRule"/>
</dbReference>
<comment type="catalytic activity">
    <reaction evidence="7 8">
        <text>cytidine(34) in tRNA(Ile2) + L-lysine + ATP = lysidine(34) in tRNA(Ile2) + AMP + diphosphate + H(+)</text>
        <dbReference type="Rhea" id="RHEA:43744"/>
        <dbReference type="Rhea" id="RHEA-COMP:10625"/>
        <dbReference type="Rhea" id="RHEA-COMP:10670"/>
        <dbReference type="ChEBI" id="CHEBI:15378"/>
        <dbReference type="ChEBI" id="CHEBI:30616"/>
        <dbReference type="ChEBI" id="CHEBI:32551"/>
        <dbReference type="ChEBI" id="CHEBI:33019"/>
        <dbReference type="ChEBI" id="CHEBI:82748"/>
        <dbReference type="ChEBI" id="CHEBI:83665"/>
        <dbReference type="ChEBI" id="CHEBI:456215"/>
        <dbReference type="EC" id="6.3.4.19"/>
    </reaction>
</comment>
<dbReference type="EMBL" id="MEUB01000058">
    <property type="protein sequence ID" value="OGC19847.1"/>
    <property type="molecule type" value="Genomic_DNA"/>
</dbReference>
<dbReference type="SUPFAM" id="SSF52402">
    <property type="entry name" value="Adenine nucleotide alpha hydrolases-like"/>
    <property type="match status" value="1"/>
</dbReference>
<dbReference type="SUPFAM" id="SSF56037">
    <property type="entry name" value="PheT/TilS domain"/>
    <property type="match status" value="1"/>
</dbReference>
<sequence>MIKNKVLETIKEYKMINDGDSLLIGVSGGADSISLLYALYSLKDELKISSIYVAHLNHLIRKEEAFLDQKYVENLSKNLGLLCLSESADVEAYAAQNKLSMEEAGRDLRYKFYADTADKVKANKIVLGHTADDMVETFLMRLLRGSGLKGLTGIPPVRQNIIRPLIRTWRKEIDNYVASLKLVPRIDYTNYESKYLRNRVRLKLIPQLKIYNLNIKEILLQTVLLLTEDYLYMESKTKEVLSEIITKEAEGMIELNTKKLASFEPSITGHLIRTAIERIKGNLSELSFSHIHNLMKSLNSTERWEQHLPDHTFAMGTRNSLIITKESPKEKEKISFHYFLSIPGEIEIKEANAKITAEITRETQFDESSPNVAFLDFEKVGKDLIIRSRKNGDRLFPLGIKGTKKVQDFFVDAKIPLENRDTIPIIEAAGQIAWIAGLRIDERVKVDKNTKKVVKLTYQTI</sequence>
<feature type="binding site" evidence="8">
    <location>
        <begin position="27"/>
        <end position="32"/>
    </location>
    <ligand>
        <name>ATP</name>
        <dbReference type="ChEBI" id="CHEBI:30616"/>
    </ligand>
</feature>
<dbReference type="EC" id="6.3.4.19" evidence="8"/>
<feature type="domain" description="Lysidine-tRNA(Ile) synthetase C-terminal" evidence="9">
    <location>
        <begin position="384"/>
        <end position="456"/>
    </location>
</feature>
<keyword evidence="4 8" id="KW-0819">tRNA processing</keyword>
<dbReference type="InterPro" id="IPR012094">
    <property type="entry name" value="tRNA_Ile_lys_synt"/>
</dbReference>
<evidence type="ECO:0000256" key="5">
    <source>
        <dbReference type="ARBA" id="ARBA00022741"/>
    </source>
</evidence>
<evidence type="ECO:0000256" key="2">
    <source>
        <dbReference type="ARBA" id="ARBA00022490"/>
    </source>
</evidence>
<evidence type="ECO:0000256" key="7">
    <source>
        <dbReference type="ARBA" id="ARBA00048539"/>
    </source>
</evidence>
<gene>
    <name evidence="8" type="primary">tilS</name>
    <name evidence="10" type="ORF">A2310_05785</name>
</gene>
<dbReference type="NCBIfam" id="TIGR02433">
    <property type="entry name" value="lysidine_TilS_C"/>
    <property type="match status" value="1"/>
</dbReference>
<dbReference type="SMART" id="SM00977">
    <property type="entry name" value="TilS_C"/>
    <property type="match status" value="1"/>
</dbReference>
<dbReference type="CDD" id="cd01992">
    <property type="entry name" value="TilS_N"/>
    <property type="match status" value="1"/>
</dbReference>
<dbReference type="Gene3D" id="1.20.59.20">
    <property type="match status" value="1"/>
</dbReference>
<dbReference type="PANTHER" id="PTHR43033">
    <property type="entry name" value="TRNA(ILE)-LYSIDINE SYNTHASE-RELATED"/>
    <property type="match status" value="1"/>
</dbReference>
<dbReference type="InterPro" id="IPR011063">
    <property type="entry name" value="TilS/TtcA_N"/>
</dbReference>
<keyword evidence="2 8" id="KW-0963">Cytoplasm</keyword>
<comment type="similarity">
    <text evidence="8">Belongs to the tRNA(Ile)-lysidine synthase family.</text>
</comment>
<dbReference type="InterPro" id="IPR012795">
    <property type="entry name" value="tRNA_Ile_lys_synt_N"/>
</dbReference>
<dbReference type="STRING" id="1802579.A2310_05785"/>
<dbReference type="InterPro" id="IPR012796">
    <property type="entry name" value="Lysidine-tRNA-synth_C"/>
</dbReference>
<comment type="domain">
    <text evidence="8">The N-terminal region contains the highly conserved SGGXDS motif, predicted to be a P-loop motif involved in ATP binding.</text>
</comment>
<dbReference type="SUPFAM" id="SSF82829">
    <property type="entry name" value="MesJ substrate recognition domain-like"/>
    <property type="match status" value="1"/>
</dbReference>
<dbReference type="PANTHER" id="PTHR43033:SF1">
    <property type="entry name" value="TRNA(ILE)-LYSIDINE SYNTHASE-RELATED"/>
    <property type="match status" value="1"/>
</dbReference>
<keyword evidence="3 8" id="KW-0436">Ligase</keyword>
<organism evidence="10 11">
    <name type="scientific">candidate division WOR-1 bacterium RIFOXYB2_FULL_37_13</name>
    <dbReference type="NCBI Taxonomy" id="1802579"/>
    <lineage>
        <taxon>Bacteria</taxon>
        <taxon>Bacillati</taxon>
        <taxon>Saganbacteria</taxon>
    </lineage>
</organism>
<dbReference type="AlphaFoldDB" id="A0A1F4SHH9"/>
<evidence type="ECO:0000259" key="9">
    <source>
        <dbReference type="SMART" id="SM00977"/>
    </source>
</evidence>
<accession>A0A1F4SHH9</accession>